<proteinExistence type="predicted"/>
<reference evidence="1" key="1">
    <citation type="journal article" date="2021" name="Proc. Natl. Acad. Sci. U.S.A.">
        <title>A Catalog of Tens of Thousands of Viruses from Human Metagenomes Reveals Hidden Associations with Chronic Diseases.</title>
        <authorList>
            <person name="Tisza M.J."/>
            <person name="Buck C.B."/>
        </authorList>
    </citation>
    <scope>NUCLEOTIDE SEQUENCE</scope>
    <source>
        <strain evidence="1">Ctnpt50</strain>
    </source>
</reference>
<protein>
    <submittedName>
        <fullName evidence="1">Uncharacterized protein</fullName>
    </submittedName>
</protein>
<accession>A0A8S5SDG9</accession>
<name>A0A8S5SDG9_9CAUD</name>
<dbReference type="EMBL" id="BK032577">
    <property type="protein sequence ID" value="DAF49009.1"/>
    <property type="molecule type" value="Genomic_DNA"/>
</dbReference>
<organism evidence="1">
    <name type="scientific">Siphoviridae sp. ctnpt50</name>
    <dbReference type="NCBI Taxonomy" id="2827941"/>
    <lineage>
        <taxon>Viruses</taxon>
        <taxon>Duplodnaviria</taxon>
        <taxon>Heunggongvirae</taxon>
        <taxon>Uroviricota</taxon>
        <taxon>Caudoviricetes</taxon>
    </lineage>
</organism>
<sequence>MAVSIDLTTLPGYATLREGKTYKISCKAMATGFKDSNMSGTVNYTVPKTSKIIERGSYKWIDTPTISIDERVDFRFTSNNEPYTMVQTRVLVEGNYISYTDNENSIVGYYVGHGWGIHSLNNGIWSSMVVEPAYQIITFEEDIEVPADFYDWAITGGNLVKYEPETWLLNEIIDEAELNSTIYFISNDIRMKQIIRTYVSEDENSLKYIENQSTTFPNEYEVYGQHQWMNQSYRTIVFDNPVTDETLLAWLEANGTRQ</sequence>
<evidence type="ECO:0000313" key="1">
    <source>
        <dbReference type="EMBL" id="DAF49009.1"/>
    </source>
</evidence>